<sequence length="88" mass="10267">MEHTQLEHRHRYDSFLLYLFTDPIPYQWSWLGLQRGHYAGHQVSTKVNDHVMSSTTPTQEHPSRRAPNWDHGALSGGQRVTILLVKFV</sequence>
<feature type="region of interest" description="Disordered" evidence="1">
    <location>
        <begin position="51"/>
        <end position="73"/>
    </location>
</feature>
<proteinExistence type="predicted"/>
<organism evidence="2 3">
    <name type="scientific">Yarrowia lipolytica</name>
    <name type="common">Candida lipolytica</name>
    <dbReference type="NCBI Taxonomy" id="4952"/>
    <lineage>
        <taxon>Eukaryota</taxon>
        <taxon>Fungi</taxon>
        <taxon>Dikarya</taxon>
        <taxon>Ascomycota</taxon>
        <taxon>Saccharomycotina</taxon>
        <taxon>Dipodascomycetes</taxon>
        <taxon>Dipodascales</taxon>
        <taxon>Dipodascales incertae sedis</taxon>
        <taxon>Yarrowia</taxon>
    </lineage>
</organism>
<dbReference type="GeneID" id="94582644"/>
<feature type="compositionally biased region" description="Polar residues" evidence="1">
    <location>
        <begin position="51"/>
        <end position="60"/>
    </location>
</feature>
<dbReference type="VEuPathDB" id="FungiDB:YALI1_B06508g"/>
<dbReference type="EMBL" id="CP017554">
    <property type="protein sequence ID" value="AOW01232.1"/>
    <property type="molecule type" value="Genomic_DNA"/>
</dbReference>
<evidence type="ECO:0000256" key="1">
    <source>
        <dbReference type="SAM" id="MobiDB-lite"/>
    </source>
</evidence>
<dbReference type="RefSeq" id="XP_068138084.1">
    <property type="nucleotide sequence ID" value="XM_068281983.1"/>
</dbReference>
<gene>
    <name evidence="2" type="ORF">YALI1_B06508g</name>
</gene>
<evidence type="ECO:0000313" key="2">
    <source>
        <dbReference type="EMBL" id="AOW01232.1"/>
    </source>
</evidence>
<evidence type="ECO:0000313" key="3">
    <source>
        <dbReference type="Proteomes" id="UP000182444"/>
    </source>
</evidence>
<accession>A0A1D8N6G4</accession>
<name>A0A1D8N6G4_YARLL</name>
<protein>
    <submittedName>
        <fullName evidence="2">Uncharacterized protein</fullName>
    </submittedName>
</protein>
<dbReference type="AlphaFoldDB" id="A0A1D8N6G4"/>
<dbReference type="Proteomes" id="UP000182444">
    <property type="component" value="Chromosome 1B"/>
</dbReference>
<reference evidence="2 3" key="1">
    <citation type="journal article" date="2016" name="PLoS ONE">
        <title>Sequence Assembly of Yarrowia lipolytica Strain W29/CLIB89 Shows Transposable Element Diversity.</title>
        <authorList>
            <person name="Magnan C."/>
            <person name="Yu J."/>
            <person name="Chang I."/>
            <person name="Jahn E."/>
            <person name="Kanomata Y."/>
            <person name="Wu J."/>
            <person name="Zeller M."/>
            <person name="Oakes M."/>
            <person name="Baldi P."/>
            <person name="Sandmeyer S."/>
        </authorList>
    </citation>
    <scope>NUCLEOTIDE SEQUENCE [LARGE SCALE GENOMIC DNA]</scope>
    <source>
        <strain evidence="3">CLIB89(W29)</strain>
    </source>
</reference>